<dbReference type="Pfam" id="PF18128">
    <property type="entry name" value="HydF_dimer"/>
    <property type="match status" value="1"/>
</dbReference>
<sequence>MDVQFLDSAVPSGAAFSGEPARHLLRPLKNPVFWLRNGWIPMYKPADHDLPNNAHPSHSATTGGAAGLNETPRGERLHIAVFGRRNAGKSSLINAIANQEVSIVSSTPGTTTDPVYKTMEILPIGPVVLVDTAGLDDEGILGGERVRRSLDVLDKTDLALLAVDTPEGWGSPEDKIVSLLQERRLPLVVALNKVDVLSPDTVARIRTAAANRFPPTVPVIPASARTKAGIEALKSAIIEAASPDREEPTLIGDLVQAGDTVILVAPIDRSAPKSRLILPQVQVIRDLLDHHAQALTIQSEELPAALASLRNPPRMVITDSQAFKTVNTLTPAEITLTSFSILFARYKGDLCELAAGAKAIERLRRGDHILIAEACTHHRTDDDIGKVKIPSWLEQKVGGKLSYTWVSGGTLPADLSEFQLVVHCGACMLNRRQMLARLHRITSAGVPVVNYGVGIAYLHGILPRTLSPFPDALRVIRSRQQCGLQPAQPEDTLAPGQF</sequence>
<keyword evidence="1" id="KW-0547">Nucleotide-binding</keyword>
<dbReference type="InterPro" id="IPR006073">
    <property type="entry name" value="GTP-bd"/>
</dbReference>
<feature type="region of interest" description="Disordered" evidence="3">
    <location>
        <begin position="50"/>
        <end position="70"/>
    </location>
</feature>
<dbReference type="InterPro" id="IPR041606">
    <property type="entry name" value="HydF_dimer"/>
</dbReference>
<dbReference type="Proteomes" id="UP001071230">
    <property type="component" value="Unassembled WGS sequence"/>
</dbReference>
<evidence type="ECO:0000313" key="9">
    <source>
        <dbReference type="Proteomes" id="UP001071230"/>
    </source>
</evidence>
<dbReference type="CDD" id="cd00880">
    <property type="entry name" value="Era_like"/>
    <property type="match status" value="1"/>
</dbReference>
<dbReference type="EMBL" id="CDGJ01000134">
    <property type="protein sequence ID" value="CEJ09563.1"/>
    <property type="molecule type" value="Genomic_DNA"/>
</dbReference>
<organism evidence="7">
    <name type="scientific">Acididesulfobacillus acetoxydans</name>
    <dbReference type="NCBI Taxonomy" id="1561005"/>
    <lineage>
        <taxon>Bacteria</taxon>
        <taxon>Bacillati</taxon>
        <taxon>Bacillota</taxon>
        <taxon>Clostridia</taxon>
        <taxon>Eubacteriales</taxon>
        <taxon>Peptococcaceae</taxon>
        <taxon>Acididesulfobacillus</taxon>
    </lineage>
</organism>
<dbReference type="Pfam" id="PF18133">
    <property type="entry name" value="HydF_tetramer"/>
    <property type="match status" value="1"/>
</dbReference>
<name>A0A8S0Y209_9FIRM</name>
<dbReference type="GO" id="GO:0030488">
    <property type="term" value="P:tRNA methylation"/>
    <property type="evidence" value="ECO:0007669"/>
    <property type="project" value="TreeGrafter"/>
</dbReference>
<keyword evidence="9" id="KW-1185">Reference proteome</keyword>
<gene>
    <name evidence="7" type="ORF">DEACI_0837</name>
    <name evidence="8" type="ORF">DEACI_4048</name>
</gene>
<dbReference type="EMBL" id="LR746496">
    <property type="protein sequence ID" value="CAA7600185.1"/>
    <property type="molecule type" value="Genomic_DNA"/>
</dbReference>
<feature type="domain" description="Hydrogen maturase F tetramerization" evidence="6">
    <location>
        <begin position="353"/>
        <end position="468"/>
    </location>
</feature>
<protein>
    <submittedName>
        <fullName evidence="8">Small GTP-binding protein</fullName>
    </submittedName>
    <submittedName>
        <fullName evidence="7">[FeFe] hydrogenase H-cluster maturation GTPase HydF</fullName>
    </submittedName>
</protein>
<evidence type="ECO:0000313" key="8">
    <source>
        <dbReference type="EMBL" id="CEJ09563.1"/>
    </source>
</evidence>
<dbReference type="SUPFAM" id="SSF52540">
    <property type="entry name" value="P-loop containing nucleoside triphosphate hydrolases"/>
    <property type="match status" value="1"/>
</dbReference>
<dbReference type="GO" id="GO:0005525">
    <property type="term" value="F:GTP binding"/>
    <property type="evidence" value="ECO:0007669"/>
    <property type="project" value="UniProtKB-KW"/>
</dbReference>
<dbReference type="NCBIfam" id="TIGR00231">
    <property type="entry name" value="small_GTP"/>
    <property type="match status" value="1"/>
</dbReference>
<evidence type="ECO:0000313" key="7">
    <source>
        <dbReference type="EMBL" id="CAA7600185.1"/>
    </source>
</evidence>
<dbReference type="Pfam" id="PF01926">
    <property type="entry name" value="MMR_HSR1"/>
    <property type="match status" value="1"/>
</dbReference>
<dbReference type="InterPro" id="IPR040644">
    <property type="entry name" value="HydF_tetramer"/>
</dbReference>
<reference evidence="7" key="2">
    <citation type="submission" date="2020-01" db="EMBL/GenBank/DDBJ databases">
        <authorList>
            <person name="Hornung B."/>
        </authorList>
    </citation>
    <scope>NUCLEOTIDE SEQUENCE</scope>
    <source>
        <strain evidence="7">PacBioINE</strain>
    </source>
</reference>
<dbReference type="GO" id="GO:0005737">
    <property type="term" value="C:cytoplasm"/>
    <property type="evidence" value="ECO:0007669"/>
    <property type="project" value="TreeGrafter"/>
</dbReference>
<dbReference type="PANTHER" id="PTHR42714:SF6">
    <property type="entry name" value="TRANSLATION INITIATION FACTOR IF-2"/>
    <property type="match status" value="1"/>
</dbReference>
<dbReference type="InterPro" id="IPR027417">
    <property type="entry name" value="P-loop_NTPase"/>
</dbReference>
<dbReference type="GO" id="GO:0002098">
    <property type="term" value="P:tRNA wobble uridine modification"/>
    <property type="evidence" value="ECO:0007669"/>
    <property type="project" value="TreeGrafter"/>
</dbReference>
<feature type="domain" description="Hydrogen maturase F dimerization" evidence="5">
    <location>
        <begin position="250"/>
        <end position="348"/>
    </location>
</feature>
<dbReference type="InterPro" id="IPR023873">
    <property type="entry name" value="FeFe-hyd_GTPase_HydF"/>
</dbReference>
<dbReference type="KEGG" id="aacx:DEACI_0837"/>
<dbReference type="NCBIfam" id="TIGR03918">
    <property type="entry name" value="GTP_HydF"/>
    <property type="match status" value="1"/>
</dbReference>
<proteinExistence type="predicted"/>
<accession>A0A8S0Y209</accession>
<evidence type="ECO:0000256" key="3">
    <source>
        <dbReference type="SAM" id="MobiDB-lite"/>
    </source>
</evidence>
<keyword evidence="2" id="KW-0342">GTP-binding</keyword>
<dbReference type="Gene3D" id="3.40.50.11420">
    <property type="match status" value="1"/>
</dbReference>
<evidence type="ECO:0000259" key="6">
    <source>
        <dbReference type="Pfam" id="PF18133"/>
    </source>
</evidence>
<evidence type="ECO:0000256" key="2">
    <source>
        <dbReference type="ARBA" id="ARBA00023134"/>
    </source>
</evidence>
<reference evidence="8" key="1">
    <citation type="submission" date="2014-11" db="EMBL/GenBank/DDBJ databases">
        <authorList>
            <person name="Hornung B.V."/>
        </authorList>
    </citation>
    <scope>NUCLEOTIDE SEQUENCE</scope>
    <source>
        <strain evidence="8">INE</strain>
    </source>
</reference>
<dbReference type="Gene3D" id="3.40.50.11410">
    <property type="match status" value="1"/>
</dbReference>
<evidence type="ECO:0000259" key="4">
    <source>
        <dbReference type="Pfam" id="PF01926"/>
    </source>
</evidence>
<dbReference type="PANTHER" id="PTHR42714">
    <property type="entry name" value="TRNA MODIFICATION GTPASE GTPBP3"/>
    <property type="match status" value="1"/>
</dbReference>
<feature type="domain" description="G" evidence="4">
    <location>
        <begin position="78"/>
        <end position="193"/>
    </location>
</feature>
<dbReference type="InterPro" id="IPR005225">
    <property type="entry name" value="Small_GTP-bd"/>
</dbReference>
<dbReference type="Proteomes" id="UP000836597">
    <property type="component" value="Chromosome"/>
</dbReference>
<dbReference type="Gene3D" id="3.40.50.300">
    <property type="entry name" value="P-loop containing nucleotide triphosphate hydrolases"/>
    <property type="match status" value="1"/>
</dbReference>
<evidence type="ECO:0000259" key="5">
    <source>
        <dbReference type="Pfam" id="PF18128"/>
    </source>
</evidence>
<dbReference type="AlphaFoldDB" id="A0A8S0Y209"/>
<evidence type="ECO:0000256" key="1">
    <source>
        <dbReference type="ARBA" id="ARBA00022741"/>
    </source>
</evidence>